<feature type="compositionally biased region" description="Pro residues" evidence="12">
    <location>
        <begin position="872"/>
        <end position="882"/>
    </location>
</feature>
<organism evidence="14 15">
    <name type="scientific">Aphis craccivora</name>
    <name type="common">Cowpea aphid</name>
    <dbReference type="NCBI Taxonomy" id="307492"/>
    <lineage>
        <taxon>Eukaryota</taxon>
        <taxon>Metazoa</taxon>
        <taxon>Ecdysozoa</taxon>
        <taxon>Arthropoda</taxon>
        <taxon>Hexapoda</taxon>
        <taxon>Insecta</taxon>
        <taxon>Pterygota</taxon>
        <taxon>Neoptera</taxon>
        <taxon>Paraneoptera</taxon>
        <taxon>Hemiptera</taxon>
        <taxon>Sternorrhyncha</taxon>
        <taxon>Aphidomorpha</taxon>
        <taxon>Aphidoidea</taxon>
        <taxon>Aphididae</taxon>
        <taxon>Aphidini</taxon>
        <taxon>Aphis</taxon>
        <taxon>Aphis</taxon>
    </lineage>
</organism>
<keyword evidence="7 10" id="KW-0804">Transcription</keyword>
<reference evidence="14 15" key="1">
    <citation type="submission" date="2019-08" db="EMBL/GenBank/DDBJ databases">
        <title>Whole genome of Aphis craccivora.</title>
        <authorList>
            <person name="Voronova N.V."/>
            <person name="Shulinski R.S."/>
            <person name="Bandarenka Y.V."/>
            <person name="Zhorov D.G."/>
            <person name="Warner D."/>
        </authorList>
    </citation>
    <scope>NUCLEOTIDE SEQUENCE [LARGE SCALE GENOMIC DNA]</scope>
    <source>
        <strain evidence="14">180601</strain>
        <tissue evidence="14">Whole Body</tissue>
    </source>
</reference>
<dbReference type="GO" id="GO:0043277">
    <property type="term" value="P:apoptotic cell clearance"/>
    <property type="evidence" value="ECO:0007669"/>
    <property type="project" value="UniProtKB-ARBA"/>
</dbReference>
<comment type="caution">
    <text evidence="14">The sequence shown here is derived from an EMBL/GenBank/DDBJ whole genome shotgun (WGS) entry which is preliminary data.</text>
</comment>
<dbReference type="InterPro" id="IPR006020">
    <property type="entry name" value="PTB/PI_dom"/>
</dbReference>
<evidence type="ECO:0000256" key="12">
    <source>
        <dbReference type="SAM" id="MobiDB-lite"/>
    </source>
</evidence>
<dbReference type="CDD" id="cd01273">
    <property type="entry name" value="PTB_CED-6"/>
    <property type="match status" value="1"/>
</dbReference>
<evidence type="ECO:0000256" key="6">
    <source>
        <dbReference type="ARBA" id="ARBA00023015"/>
    </source>
</evidence>
<evidence type="ECO:0000256" key="11">
    <source>
        <dbReference type="SAM" id="Coils"/>
    </source>
</evidence>
<dbReference type="InterPro" id="IPR011993">
    <property type="entry name" value="PH-like_dom_sf"/>
</dbReference>
<evidence type="ECO:0000256" key="9">
    <source>
        <dbReference type="ARBA" id="ARBA00060944"/>
    </source>
</evidence>
<evidence type="ECO:0000256" key="2">
    <source>
        <dbReference type="ARBA" id="ARBA00004496"/>
    </source>
</evidence>
<keyword evidence="5" id="KW-0581">Phagocytosis</keyword>
<accession>A0A6G0YF62</accession>
<keyword evidence="4" id="KW-0963">Cytoplasm</keyword>
<dbReference type="GO" id="GO:0005737">
    <property type="term" value="C:cytoplasm"/>
    <property type="evidence" value="ECO:0007669"/>
    <property type="project" value="UniProtKB-SubCell"/>
</dbReference>
<evidence type="ECO:0000256" key="5">
    <source>
        <dbReference type="ARBA" id="ARBA00022907"/>
    </source>
</evidence>
<dbReference type="EMBL" id="VUJU01004331">
    <property type="protein sequence ID" value="KAF0754722.1"/>
    <property type="molecule type" value="Genomic_DNA"/>
</dbReference>
<dbReference type="Gene3D" id="2.30.29.30">
    <property type="entry name" value="Pleckstrin-homology domain (PH domain)/Phosphotyrosine-binding domain (PTB)"/>
    <property type="match status" value="1"/>
</dbReference>
<sequence length="973" mass="111520">MRNTGNLLKWTQNSNNKSAKGGGENRNWIHPPEALQKGHIAYIVKFLGNVDVDQPKGFKVVKESIQKLKFNQQVRKAEGSKVPKVELTISVEGVALQDPKTKVIMHQYPLHRISYCADDKVDKQFFSFIVKDSNESERHTCFVFMSDKLAEEITLSIGQAFDLAYKWPSKPTNKPTFRARQLDVSKPLPIYMSDDLPDLHECMELKRAVPQMPSGMEKEEESEHHLQRAMVAGSVIPTPEVAKLINDDLKWHDQTYPPNCHPPKQLIHITPFTMEQDVPEYDYDSEDLDWLNTTGKTNSITADKLEELVDKWEKHSTYNIIDLADAKSLTKDDEDTVLLIYDYWLRKRVRLGHTLSPAVRTEPIAGAPPNDSYVAFRKRRDKIQTRKNRKNDEASYEKMLKLRRNLVRAFDLIGTIQHREGLKKQLVQLTLETYQKRFDLRDFNGNIYKDVELVKTVRHAFTPISTNHYMSAMWKQGDMKKSSTNTKYQESKREKRHYRKRKHKSYDVEHLSSDEELYSPPHKVQNVDDSGGSKWSFRRNKHCSYLAPINSPEPVDHTFGFQPVYIQKNRNHKSLGLCRPRYGRGGRIVLDRYTNDDDRWASLDYNIIEQKQYEMVEFKHYSDNEMSDYLSDADINCPLMEINSEIQQDKTRIELNWDDFGPEIFQGLADICKNEYNEMNKEKNEQGESILERWVNQNQPPAIEPTLALGSDSEVVGCSQFRTTDLSEPRRLRSSNYMEIQRKVMVLQQRVKELENENSVLRQRLSDALSGKIDVEQYMRQNGISDMLQVNVNNGNSSTLINLTNGNSSPQPGTAPPVPPRSVNNNGDHINSSPNEIRPSPSVGTRLEGLLLNEMENNFEPRANNNSATSPTSPPLLAPPPKPARDTGRRSQNSDDIFGLSPFKATPRPAGQPRTSASDPFGMDDFGQSVPNGIENDIGLLDKRIKEMKDGFSRGLSMSTEDFSLESLDPLKK</sequence>
<evidence type="ECO:0000256" key="7">
    <source>
        <dbReference type="ARBA" id="ARBA00023163"/>
    </source>
</evidence>
<keyword evidence="8 10" id="KW-0539">Nucleus</keyword>
<evidence type="ECO:0000313" key="15">
    <source>
        <dbReference type="Proteomes" id="UP000478052"/>
    </source>
</evidence>
<evidence type="ECO:0000256" key="3">
    <source>
        <dbReference type="ARBA" id="ARBA00008035"/>
    </source>
</evidence>
<protein>
    <recommendedName>
        <fullName evidence="10">Enhancer of polycomb-like protein</fullName>
    </recommendedName>
</protein>
<feature type="region of interest" description="Disordered" evidence="12">
    <location>
        <begin position="860"/>
        <end position="934"/>
    </location>
</feature>
<evidence type="ECO:0000256" key="10">
    <source>
        <dbReference type="RuleBase" id="RU361124"/>
    </source>
</evidence>
<evidence type="ECO:0000313" key="14">
    <source>
        <dbReference type="EMBL" id="KAF0754722.1"/>
    </source>
</evidence>
<evidence type="ECO:0000256" key="1">
    <source>
        <dbReference type="ARBA" id="ARBA00004123"/>
    </source>
</evidence>
<comment type="subcellular location">
    <subcellularLocation>
        <location evidence="2">Cytoplasm</location>
    </subcellularLocation>
    <subcellularLocation>
        <location evidence="1 10">Nucleus</location>
    </subcellularLocation>
</comment>
<evidence type="ECO:0000256" key="8">
    <source>
        <dbReference type="ARBA" id="ARBA00023242"/>
    </source>
</evidence>
<feature type="coiled-coil region" evidence="11">
    <location>
        <begin position="737"/>
        <end position="771"/>
    </location>
</feature>
<dbReference type="AlphaFoldDB" id="A0A6G0YF62"/>
<evidence type="ECO:0000256" key="4">
    <source>
        <dbReference type="ARBA" id="ARBA00022490"/>
    </source>
</evidence>
<dbReference type="OrthoDB" id="10057585at2759"/>
<feature type="region of interest" description="Disordered" evidence="12">
    <location>
        <begin position="1"/>
        <end position="27"/>
    </location>
</feature>
<dbReference type="SUPFAM" id="SSF50729">
    <property type="entry name" value="PH domain-like"/>
    <property type="match status" value="1"/>
</dbReference>
<feature type="compositionally biased region" description="Low complexity" evidence="12">
    <location>
        <begin position="860"/>
        <end position="871"/>
    </location>
</feature>
<dbReference type="FunFam" id="2.30.29.30:FF:000118">
    <property type="entry name" value="GULP PTB domain containing engulfment adaptor 1"/>
    <property type="match status" value="1"/>
</dbReference>
<dbReference type="Pfam" id="PF00640">
    <property type="entry name" value="PID"/>
    <property type="match status" value="1"/>
</dbReference>
<evidence type="ECO:0000259" key="13">
    <source>
        <dbReference type="PROSITE" id="PS01179"/>
    </source>
</evidence>
<feature type="compositionally biased region" description="Polar residues" evidence="12">
    <location>
        <begin position="822"/>
        <end position="835"/>
    </location>
</feature>
<gene>
    <name evidence="14" type="ORF">FWK35_00028616</name>
</gene>
<dbReference type="GO" id="GO:0035267">
    <property type="term" value="C:NuA4 histone acetyltransferase complex"/>
    <property type="evidence" value="ECO:0007669"/>
    <property type="project" value="InterPro"/>
</dbReference>
<keyword evidence="6 10" id="KW-0805">Transcription regulation</keyword>
<feature type="region of interest" description="Disordered" evidence="12">
    <location>
        <begin position="799"/>
        <end position="843"/>
    </location>
</feature>
<feature type="region of interest" description="Disordered" evidence="12">
    <location>
        <begin position="476"/>
        <end position="511"/>
    </location>
</feature>
<dbReference type="Proteomes" id="UP000478052">
    <property type="component" value="Unassembled WGS sequence"/>
</dbReference>
<keyword evidence="15" id="KW-1185">Reference proteome</keyword>
<dbReference type="SMART" id="SM00462">
    <property type="entry name" value="PTB"/>
    <property type="match status" value="1"/>
</dbReference>
<keyword evidence="11" id="KW-0175">Coiled coil</keyword>
<dbReference type="GO" id="GO:0006357">
    <property type="term" value="P:regulation of transcription by RNA polymerase II"/>
    <property type="evidence" value="ECO:0007669"/>
    <property type="project" value="InterPro"/>
</dbReference>
<feature type="compositionally biased region" description="Basic and acidic residues" evidence="12">
    <location>
        <begin position="883"/>
        <end position="893"/>
    </location>
</feature>
<proteinExistence type="inferred from homology"/>
<dbReference type="PANTHER" id="PTHR14898">
    <property type="entry name" value="ENHANCER OF POLYCOMB"/>
    <property type="match status" value="1"/>
</dbReference>
<feature type="compositionally biased region" description="Basic residues" evidence="12">
    <location>
        <begin position="494"/>
        <end position="504"/>
    </location>
</feature>
<dbReference type="Pfam" id="PF10513">
    <property type="entry name" value="EPL1"/>
    <property type="match status" value="1"/>
</dbReference>
<comment type="similarity">
    <text evidence="3 10">Belongs to the enhancer of polycomb family.</text>
</comment>
<dbReference type="InterPro" id="IPR024943">
    <property type="entry name" value="Enhancer_polycomb"/>
</dbReference>
<feature type="compositionally biased region" description="Polar residues" evidence="12">
    <location>
        <begin position="1"/>
        <end position="18"/>
    </location>
</feature>
<dbReference type="PROSITE" id="PS01179">
    <property type="entry name" value="PID"/>
    <property type="match status" value="1"/>
</dbReference>
<feature type="domain" description="PID" evidence="13">
    <location>
        <begin position="40"/>
        <end position="166"/>
    </location>
</feature>
<name>A0A6G0YF62_APHCR</name>
<feature type="compositionally biased region" description="Polar residues" evidence="12">
    <location>
        <begin position="799"/>
        <end position="812"/>
    </location>
</feature>
<dbReference type="GO" id="GO:0005634">
    <property type="term" value="C:nucleus"/>
    <property type="evidence" value="ECO:0007669"/>
    <property type="project" value="UniProtKB-SubCell"/>
</dbReference>
<feature type="region of interest" description="Disordered" evidence="12">
    <location>
        <begin position="954"/>
        <end position="973"/>
    </location>
</feature>
<dbReference type="InterPro" id="IPR019542">
    <property type="entry name" value="Enhancer_polycomb-like_N"/>
</dbReference>
<comment type="similarity">
    <text evidence="9">Belongs to the ced-6 family.</text>
</comment>